<organism evidence="2 3">
    <name type="scientific">Athelia psychrophila</name>
    <dbReference type="NCBI Taxonomy" id="1759441"/>
    <lineage>
        <taxon>Eukaryota</taxon>
        <taxon>Fungi</taxon>
        <taxon>Dikarya</taxon>
        <taxon>Basidiomycota</taxon>
        <taxon>Agaricomycotina</taxon>
        <taxon>Agaricomycetes</taxon>
        <taxon>Agaricomycetidae</taxon>
        <taxon>Atheliales</taxon>
        <taxon>Atheliaceae</taxon>
        <taxon>Athelia</taxon>
    </lineage>
</organism>
<accession>A0A166RK76</accession>
<dbReference type="EMBL" id="KV417503">
    <property type="protein sequence ID" value="KZP28363.1"/>
    <property type="molecule type" value="Genomic_DNA"/>
</dbReference>
<feature type="compositionally biased region" description="Polar residues" evidence="1">
    <location>
        <begin position="23"/>
        <end position="39"/>
    </location>
</feature>
<proteinExistence type="predicted"/>
<evidence type="ECO:0000313" key="2">
    <source>
        <dbReference type="EMBL" id="KZP28363.1"/>
    </source>
</evidence>
<reference evidence="2 3" key="1">
    <citation type="journal article" date="2016" name="Mol. Biol. Evol.">
        <title>Comparative Genomics of Early-Diverging Mushroom-Forming Fungi Provides Insights into the Origins of Lignocellulose Decay Capabilities.</title>
        <authorList>
            <person name="Nagy L.G."/>
            <person name="Riley R."/>
            <person name="Tritt A."/>
            <person name="Adam C."/>
            <person name="Daum C."/>
            <person name="Floudas D."/>
            <person name="Sun H."/>
            <person name="Yadav J.S."/>
            <person name="Pangilinan J."/>
            <person name="Larsson K.H."/>
            <person name="Matsuura K."/>
            <person name="Barry K."/>
            <person name="Labutti K."/>
            <person name="Kuo R."/>
            <person name="Ohm R.A."/>
            <person name="Bhattacharya S.S."/>
            <person name="Shirouzu T."/>
            <person name="Yoshinaga Y."/>
            <person name="Martin F.M."/>
            <person name="Grigoriev I.V."/>
            <person name="Hibbett D.S."/>
        </authorList>
    </citation>
    <scope>NUCLEOTIDE SEQUENCE [LARGE SCALE GENOMIC DNA]</scope>
    <source>
        <strain evidence="2 3">CBS 109695</strain>
    </source>
</reference>
<gene>
    <name evidence="2" type="ORF">FIBSPDRAFT_852500</name>
</gene>
<dbReference type="Proteomes" id="UP000076532">
    <property type="component" value="Unassembled WGS sequence"/>
</dbReference>
<evidence type="ECO:0000256" key="1">
    <source>
        <dbReference type="SAM" id="MobiDB-lite"/>
    </source>
</evidence>
<keyword evidence="3" id="KW-1185">Reference proteome</keyword>
<dbReference type="AlphaFoldDB" id="A0A166RK76"/>
<name>A0A166RK76_9AGAM</name>
<protein>
    <submittedName>
        <fullName evidence="2">Uncharacterized protein</fullName>
    </submittedName>
</protein>
<feature type="region of interest" description="Disordered" evidence="1">
    <location>
        <begin position="20"/>
        <end position="69"/>
    </location>
</feature>
<feature type="compositionally biased region" description="Acidic residues" evidence="1">
    <location>
        <begin position="49"/>
        <end position="69"/>
    </location>
</feature>
<evidence type="ECO:0000313" key="3">
    <source>
        <dbReference type="Proteomes" id="UP000076532"/>
    </source>
</evidence>
<sequence>MILAELLPDQEANVAATLAGMASSRQVSHPSSRNSSPVNDSEHEGHVSDEEEQAEHEEGDDDDVVEGSK</sequence>